<dbReference type="InterPro" id="IPR041691">
    <property type="entry name" value="Atg6/beclin_CC"/>
</dbReference>
<dbReference type="PANTHER" id="PTHR12768">
    <property type="entry name" value="BECLIN 1"/>
    <property type="match status" value="1"/>
</dbReference>
<comment type="caution">
    <text evidence="6">The sequence shown here is derived from an EMBL/GenBank/DDBJ whole genome shotgun (WGS) entry which is preliminary data.</text>
</comment>
<gene>
    <name evidence="6" type="ORF">P691DRAFT_660055</name>
</gene>
<dbReference type="InterPro" id="IPR038274">
    <property type="entry name" value="Atg6/Beclin_C_sf"/>
</dbReference>
<dbReference type="GO" id="GO:0000045">
    <property type="term" value="P:autophagosome assembly"/>
    <property type="evidence" value="ECO:0007669"/>
    <property type="project" value="TreeGrafter"/>
</dbReference>
<dbReference type="GO" id="GO:0006995">
    <property type="term" value="P:cellular response to nitrogen starvation"/>
    <property type="evidence" value="ECO:0007669"/>
    <property type="project" value="TreeGrafter"/>
</dbReference>
<name>A0A9P5XJS0_9AGAR</name>
<feature type="coiled-coil region" evidence="2">
    <location>
        <begin position="182"/>
        <end position="277"/>
    </location>
</feature>
<evidence type="ECO:0000259" key="4">
    <source>
        <dbReference type="Pfam" id="PF04111"/>
    </source>
</evidence>
<dbReference type="GO" id="GO:0034272">
    <property type="term" value="C:phosphatidylinositol 3-kinase complex, class III, type II"/>
    <property type="evidence" value="ECO:0007669"/>
    <property type="project" value="TreeGrafter"/>
</dbReference>
<dbReference type="GO" id="GO:0034271">
    <property type="term" value="C:phosphatidylinositol 3-kinase complex, class III, type I"/>
    <property type="evidence" value="ECO:0007669"/>
    <property type="project" value="TreeGrafter"/>
</dbReference>
<sequence length="492" mass="55365">MNFGLVCQQCKEPLQLDASLIDLAPSAYDTIAASLPPSPTQHTRQLTNDQKLAQVPASPYVKAAWERSTSSTASATNKSSSPKLTSRAQGKQPQRSSDIPSNESFVLLQDSVIRNIPSAPAPPTRSKKTTATAPNIFNSPTSPTQFEPDQSSPSPLSHHLRSAARVFNLLSTRTEIDHPLCAECTHILLKTLNRQLEETKKERDGYIAFEKEIRKEKEREAQALAKEEAERKIEKLQNEERIAIEQLKEAEREREELDEELRLLELDEKALEAEEAEFWRHHNDQLLVAEQQTAQLASLRAAYAADVATLEKLERTNVYNDAFCIGHDGVFGTINGLRLGRVPGVPVEWAEINAAWGQALLLLYTIARKLDYTFTSYRLVPMGSFSRIEKTTGDKATYELYGSGDMHLGRLLHNRRFDFAMVAFLDCLKHLIDHIRSQDSTVEFPHQVIKDKIGDVSVKLQFNQEEAWTRSLRHVLLALKICLKWATNGTNG</sequence>
<reference evidence="6" key="1">
    <citation type="submission" date="2020-11" db="EMBL/GenBank/DDBJ databases">
        <authorList>
            <consortium name="DOE Joint Genome Institute"/>
            <person name="Ahrendt S."/>
            <person name="Riley R."/>
            <person name="Andreopoulos W."/>
            <person name="Labutti K."/>
            <person name="Pangilinan J."/>
            <person name="Ruiz-Duenas F.J."/>
            <person name="Barrasa J.M."/>
            <person name="Sanchez-Garcia M."/>
            <person name="Camarero S."/>
            <person name="Miyauchi S."/>
            <person name="Serrano A."/>
            <person name="Linde D."/>
            <person name="Babiker R."/>
            <person name="Drula E."/>
            <person name="Ayuso-Fernandez I."/>
            <person name="Pacheco R."/>
            <person name="Padilla G."/>
            <person name="Ferreira P."/>
            <person name="Barriuso J."/>
            <person name="Kellner H."/>
            <person name="Castanera R."/>
            <person name="Alfaro M."/>
            <person name="Ramirez L."/>
            <person name="Pisabarro A.G."/>
            <person name="Kuo A."/>
            <person name="Tritt A."/>
            <person name="Lipzen A."/>
            <person name="He G."/>
            <person name="Yan M."/>
            <person name="Ng V."/>
            <person name="Cullen D."/>
            <person name="Martin F."/>
            <person name="Rosso M.-N."/>
            <person name="Henrissat B."/>
            <person name="Hibbett D."/>
            <person name="Martinez A.T."/>
            <person name="Grigoriev I.V."/>
        </authorList>
    </citation>
    <scope>NUCLEOTIDE SEQUENCE</scope>
    <source>
        <strain evidence="6">MF-IS2</strain>
    </source>
</reference>
<protein>
    <submittedName>
        <fullName evidence="6">Beclin 1 protein</fullName>
    </submittedName>
</protein>
<evidence type="ECO:0000256" key="2">
    <source>
        <dbReference type="SAM" id="Coils"/>
    </source>
</evidence>
<feature type="region of interest" description="Disordered" evidence="3">
    <location>
        <begin position="63"/>
        <end position="103"/>
    </location>
</feature>
<feature type="region of interest" description="Disordered" evidence="3">
    <location>
        <begin position="116"/>
        <end position="157"/>
    </location>
</feature>
<dbReference type="PANTHER" id="PTHR12768:SF4">
    <property type="entry name" value="BECLIN-1"/>
    <property type="match status" value="1"/>
</dbReference>
<dbReference type="GO" id="GO:0043548">
    <property type="term" value="F:phosphatidylinositol 3-kinase binding"/>
    <property type="evidence" value="ECO:0007669"/>
    <property type="project" value="TreeGrafter"/>
</dbReference>
<feature type="compositionally biased region" description="Polar residues" evidence="3">
    <location>
        <begin position="82"/>
        <end position="103"/>
    </location>
</feature>
<evidence type="ECO:0000256" key="3">
    <source>
        <dbReference type="SAM" id="MobiDB-lite"/>
    </source>
</evidence>
<feature type="compositionally biased region" description="Low complexity" evidence="3">
    <location>
        <begin position="68"/>
        <end position="81"/>
    </location>
</feature>
<organism evidence="6 7">
    <name type="scientific">Macrolepiota fuliginosa MF-IS2</name>
    <dbReference type="NCBI Taxonomy" id="1400762"/>
    <lineage>
        <taxon>Eukaryota</taxon>
        <taxon>Fungi</taxon>
        <taxon>Dikarya</taxon>
        <taxon>Basidiomycota</taxon>
        <taxon>Agaricomycotina</taxon>
        <taxon>Agaricomycetes</taxon>
        <taxon>Agaricomycetidae</taxon>
        <taxon>Agaricales</taxon>
        <taxon>Agaricineae</taxon>
        <taxon>Agaricaceae</taxon>
        <taxon>Macrolepiota</taxon>
    </lineage>
</organism>
<accession>A0A9P5XJS0</accession>
<keyword evidence="7" id="KW-1185">Reference proteome</keyword>
<evidence type="ECO:0000259" key="5">
    <source>
        <dbReference type="Pfam" id="PF17675"/>
    </source>
</evidence>
<dbReference type="Proteomes" id="UP000807342">
    <property type="component" value="Unassembled WGS sequence"/>
</dbReference>
<dbReference type="GO" id="GO:0000407">
    <property type="term" value="C:phagophore assembly site"/>
    <property type="evidence" value="ECO:0007669"/>
    <property type="project" value="TreeGrafter"/>
</dbReference>
<evidence type="ECO:0000313" key="7">
    <source>
        <dbReference type="Proteomes" id="UP000807342"/>
    </source>
</evidence>
<comment type="similarity">
    <text evidence="1">Belongs to the beclin family.</text>
</comment>
<evidence type="ECO:0000256" key="1">
    <source>
        <dbReference type="ARBA" id="ARBA00005965"/>
    </source>
</evidence>
<dbReference type="OrthoDB" id="20368at2759"/>
<dbReference type="InterPro" id="IPR007243">
    <property type="entry name" value="Atg6/Beclin"/>
</dbReference>
<dbReference type="Gene3D" id="1.10.418.40">
    <property type="entry name" value="Autophagy protein 6/Beclin 1"/>
    <property type="match status" value="1"/>
</dbReference>
<dbReference type="GO" id="GO:0000423">
    <property type="term" value="P:mitophagy"/>
    <property type="evidence" value="ECO:0007669"/>
    <property type="project" value="TreeGrafter"/>
</dbReference>
<evidence type="ECO:0000313" key="6">
    <source>
        <dbReference type="EMBL" id="KAF9452747.1"/>
    </source>
</evidence>
<feature type="compositionally biased region" description="Polar residues" evidence="3">
    <location>
        <begin position="129"/>
        <end position="150"/>
    </location>
</feature>
<dbReference type="GO" id="GO:0045324">
    <property type="term" value="P:late endosome to vacuole transport"/>
    <property type="evidence" value="ECO:0007669"/>
    <property type="project" value="TreeGrafter"/>
</dbReference>
<proteinExistence type="inferred from homology"/>
<keyword evidence="2" id="KW-0175">Coiled coil</keyword>
<dbReference type="InterPro" id="IPR040455">
    <property type="entry name" value="Atg6_BARA"/>
</dbReference>
<dbReference type="AlphaFoldDB" id="A0A9P5XJS0"/>
<dbReference type="Pfam" id="PF17675">
    <property type="entry name" value="APG6_N"/>
    <property type="match status" value="1"/>
</dbReference>
<feature type="domain" description="Atg6 BARA" evidence="4">
    <location>
        <begin position="313"/>
        <end position="487"/>
    </location>
</feature>
<dbReference type="GO" id="GO:0030674">
    <property type="term" value="F:protein-macromolecule adaptor activity"/>
    <property type="evidence" value="ECO:0007669"/>
    <property type="project" value="TreeGrafter"/>
</dbReference>
<dbReference type="Pfam" id="PF04111">
    <property type="entry name" value="APG6"/>
    <property type="match status" value="1"/>
</dbReference>
<dbReference type="EMBL" id="MU151068">
    <property type="protein sequence ID" value="KAF9452747.1"/>
    <property type="molecule type" value="Genomic_DNA"/>
</dbReference>
<feature type="domain" description="Atg6/beclin coiled-coil" evidence="5">
    <location>
        <begin position="179"/>
        <end position="308"/>
    </location>
</feature>